<evidence type="ECO:0000313" key="2">
    <source>
        <dbReference type="EMBL" id="GAA0860388.1"/>
    </source>
</evidence>
<keyword evidence="3" id="KW-1185">Reference proteome</keyword>
<feature type="compositionally biased region" description="Basic residues" evidence="1">
    <location>
        <begin position="73"/>
        <end position="82"/>
    </location>
</feature>
<dbReference type="RefSeq" id="WP_343862724.1">
    <property type="nucleotide sequence ID" value="NZ_BAAAFD010000029.1"/>
</dbReference>
<gene>
    <name evidence="2" type="ORF">GCM10009114_37180</name>
</gene>
<dbReference type="EMBL" id="BAAAFD010000029">
    <property type="protein sequence ID" value="GAA0860388.1"/>
    <property type="molecule type" value="Genomic_DNA"/>
</dbReference>
<sequence>MRDRIIKRPKTAPKIKQFSKKEAVIKASITYILSLPAYIKWNHGNAIVKDNAMKSTDISIPTPEPAGCESPHRYNKTKHKNKKAEAKMKKLRPKNAPASVLLWIFETSIRNLNLGI</sequence>
<evidence type="ECO:0000313" key="3">
    <source>
        <dbReference type="Proteomes" id="UP001500359"/>
    </source>
</evidence>
<evidence type="ECO:0000256" key="1">
    <source>
        <dbReference type="SAM" id="MobiDB-lite"/>
    </source>
</evidence>
<protein>
    <recommendedName>
        <fullName evidence="4">BHLH domain-containing protein</fullName>
    </recommendedName>
</protein>
<feature type="region of interest" description="Disordered" evidence="1">
    <location>
        <begin position="58"/>
        <end position="92"/>
    </location>
</feature>
<reference evidence="3" key="1">
    <citation type="journal article" date="2019" name="Int. J. Syst. Evol. Microbiol.">
        <title>The Global Catalogue of Microorganisms (GCM) 10K type strain sequencing project: providing services to taxonomists for standard genome sequencing and annotation.</title>
        <authorList>
            <consortium name="The Broad Institute Genomics Platform"/>
            <consortium name="The Broad Institute Genome Sequencing Center for Infectious Disease"/>
            <person name="Wu L."/>
            <person name="Ma J."/>
        </authorList>
    </citation>
    <scope>NUCLEOTIDE SEQUENCE [LARGE SCALE GENOMIC DNA]</scope>
    <source>
        <strain evidence="3">JCM 15896</strain>
    </source>
</reference>
<comment type="caution">
    <text evidence="2">The sequence shown here is derived from an EMBL/GenBank/DDBJ whole genome shotgun (WGS) entry which is preliminary data.</text>
</comment>
<name>A0ABP3X4B5_9ALTE</name>
<organism evidence="2 3">
    <name type="scientific">Aliiglaciecola litoralis</name>
    <dbReference type="NCBI Taxonomy" id="582857"/>
    <lineage>
        <taxon>Bacteria</taxon>
        <taxon>Pseudomonadati</taxon>
        <taxon>Pseudomonadota</taxon>
        <taxon>Gammaproteobacteria</taxon>
        <taxon>Alteromonadales</taxon>
        <taxon>Alteromonadaceae</taxon>
        <taxon>Aliiglaciecola</taxon>
    </lineage>
</organism>
<accession>A0ABP3X4B5</accession>
<proteinExistence type="predicted"/>
<dbReference type="Proteomes" id="UP001500359">
    <property type="component" value="Unassembled WGS sequence"/>
</dbReference>
<evidence type="ECO:0008006" key="4">
    <source>
        <dbReference type="Google" id="ProtNLM"/>
    </source>
</evidence>